<protein>
    <submittedName>
        <fullName evidence="1">Uncharacterized protein</fullName>
    </submittedName>
</protein>
<dbReference type="Proteomes" id="UP000183983">
    <property type="component" value="Unassembled WGS sequence"/>
</dbReference>
<sequence length="39" mass="4396">MRSYFERIDLSADPMTGADISLQLYKKPSKAGMSQTTRT</sequence>
<gene>
    <name evidence="1" type="ORF">SAMN05216593_102199</name>
</gene>
<reference evidence="1 2" key="1">
    <citation type="submission" date="2016-11" db="EMBL/GenBank/DDBJ databases">
        <authorList>
            <person name="Jaros S."/>
            <person name="Januszkiewicz K."/>
            <person name="Wedrychowicz H."/>
        </authorList>
    </citation>
    <scope>NUCLEOTIDE SEQUENCE [LARGE SCALE GENOMIC DNA]</scope>
    <source>
        <strain evidence="1 2">LMG 26898</strain>
    </source>
</reference>
<organism evidence="1 2">
    <name type="scientific">Pseudomonas asturiensis</name>
    <dbReference type="NCBI Taxonomy" id="1190415"/>
    <lineage>
        <taxon>Bacteria</taxon>
        <taxon>Pseudomonadati</taxon>
        <taxon>Pseudomonadota</taxon>
        <taxon>Gammaproteobacteria</taxon>
        <taxon>Pseudomonadales</taxon>
        <taxon>Pseudomonadaceae</taxon>
        <taxon>Pseudomonas</taxon>
    </lineage>
</organism>
<proteinExistence type="predicted"/>
<dbReference type="STRING" id="1190415.SAMN05216593_102199"/>
<accession>A0A1M7KKR7</accession>
<dbReference type="EMBL" id="FRDA01000002">
    <property type="protein sequence ID" value="SHM65739.1"/>
    <property type="molecule type" value="Genomic_DNA"/>
</dbReference>
<evidence type="ECO:0000313" key="1">
    <source>
        <dbReference type="EMBL" id="SHM65739.1"/>
    </source>
</evidence>
<dbReference type="AlphaFoldDB" id="A0A1M7KKR7"/>
<evidence type="ECO:0000313" key="2">
    <source>
        <dbReference type="Proteomes" id="UP000183983"/>
    </source>
</evidence>
<name>A0A1M7KKR7_9PSED</name>